<evidence type="ECO:0000256" key="3">
    <source>
        <dbReference type="ARBA" id="ARBA00022679"/>
    </source>
</evidence>
<keyword evidence="2" id="KW-0489">Methyltransferase</keyword>
<dbReference type="EMBL" id="AM942759">
    <property type="protein sequence ID" value="CAR46177.1"/>
    <property type="molecule type" value="Genomic_DNA"/>
</dbReference>
<dbReference type="PANTHER" id="PTHR30015">
    <property type="entry name" value="MRR RESTRICTION SYSTEM PROTEIN"/>
    <property type="match status" value="1"/>
</dbReference>
<dbReference type="GO" id="GO:0003677">
    <property type="term" value="F:DNA binding"/>
    <property type="evidence" value="ECO:0007669"/>
    <property type="project" value="InterPro"/>
</dbReference>
<dbReference type="InterPro" id="IPR002941">
    <property type="entry name" value="DNA_methylase_N4/N6"/>
</dbReference>
<dbReference type="REBASE" id="18727">
    <property type="entry name" value="PmiHORF3142P"/>
</dbReference>
<dbReference type="PANTHER" id="PTHR30015:SF6">
    <property type="entry name" value="SLL1429 PROTEIN"/>
    <property type="match status" value="1"/>
</dbReference>
<dbReference type="HOGENOM" id="CLU_357797_0_0_6"/>
<keyword evidence="6" id="KW-0378">Hydrolase</keyword>
<dbReference type="InterPro" id="IPR011856">
    <property type="entry name" value="tRNA_endonuc-like_dom_sf"/>
</dbReference>
<gene>
    <name evidence="6" type="ordered locus">PMI3141</name>
</gene>
<dbReference type="InterPro" id="IPR002052">
    <property type="entry name" value="DNA_methylase_N6_adenine_CS"/>
</dbReference>
<dbReference type="KEGG" id="pmr:PMI3141"/>
<dbReference type="InterPro" id="IPR029063">
    <property type="entry name" value="SAM-dependent_MTases_sf"/>
</dbReference>
<evidence type="ECO:0000259" key="4">
    <source>
        <dbReference type="Pfam" id="PF01555"/>
    </source>
</evidence>
<dbReference type="EnsemblBacteria" id="CAR46177">
    <property type="protein sequence ID" value="CAR46177"/>
    <property type="gene ID" value="PMI3141"/>
</dbReference>
<dbReference type="SUPFAM" id="SSF53335">
    <property type="entry name" value="S-adenosyl-L-methionine-dependent methyltransferases"/>
    <property type="match status" value="2"/>
</dbReference>
<dbReference type="eggNOG" id="COG1743">
    <property type="taxonomic scope" value="Bacteria"/>
</dbReference>
<keyword evidence="3" id="KW-0808">Transferase</keyword>
<dbReference type="GO" id="GO:0008170">
    <property type="term" value="F:N-methyltransferase activity"/>
    <property type="evidence" value="ECO:0007669"/>
    <property type="project" value="InterPro"/>
</dbReference>
<dbReference type="GeneID" id="6803403"/>
<evidence type="ECO:0000259" key="5">
    <source>
        <dbReference type="Pfam" id="PF04471"/>
    </source>
</evidence>
<comment type="similarity">
    <text evidence="1">Belongs to the N(4)/N(6)-methyltransferase family.</text>
</comment>
<feature type="domain" description="Restriction endonuclease type IV Mrr" evidence="5">
    <location>
        <begin position="662"/>
        <end position="771"/>
    </location>
</feature>
<keyword evidence="6" id="KW-0540">Nuclease</keyword>
<dbReference type="Proteomes" id="UP000008319">
    <property type="component" value="Chromosome"/>
</dbReference>
<dbReference type="GO" id="GO:0009307">
    <property type="term" value="P:DNA restriction-modification system"/>
    <property type="evidence" value="ECO:0007669"/>
    <property type="project" value="InterPro"/>
</dbReference>
<accession>B4F0V4</accession>
<sequence>MYWLFSKEKQKAVREKIDRLVLTLSDINHKPPHADQLFPFQGRKAINHAKSVIDILTEAEDTVCDPFSGSGSFAYAASLMNRNVYANEYEPYTYKMVQLPFNLPDKNELISTFEQLIKIARPQTEYYYRSMCSCGEKITIDSLCYDRTPLNYKTITHHERLGKNGENITFRGKFKCKNCGAKEKFFDEYDQSVMDEIEKMDIDFFDFRFIENSRINLGKDFLDYKNLFPKRSQIVSTILWNEILNLDCSEASKEYLKCTFLSVIPNMKYKDYRSKSQDLHCPKVQLRETNILNIFEKQFKNRINTIYGYSLNNFSKIKFGNSDYREFLSKIKPETIDLVITDPPWHDGSAYFERAQLYHPWLGYDLKIDELRLAKEVIVSNSPERPEKREYEQWWDDISELFNHAYTVLGESKFLVLYFRPVPANEWIANFNRLKLLARKNGFEPLLTIDLSNNDPSMRIQQSAHYAFSSDLILTFIKLSYDERRCYVNDYDLDELAYRCSVSLQDKLAGSFSEQAWKRSFFSKLNNLGLHELNLPKNRHLVERAFRRVCQESTAGQYLPRATSPYSDEIFNVPYIERVSLYIPYVIEELLLNRDKFTFDQFLLKVAEFVENGTRAILEDILKDGEDSIHSLLNLYAEPVDGGKFFTKRPIPKIPSNIQNLLELDPYEFEVFVAKILELEGYSNVVVSGRAGDRGVDVRCNNKNGDLVIVQCKRYTKSKIGSTPIQRLHSFANTRGAKEMICITTTDFTPDGYDEARLTGVRTIERNELEHIVHKHNIFHS</sequence>
<dbReference type="eggNOG" id="COG1787">
    <property type="taxonomic scope" value="Bacteria"/>
</dbReference>
<dbReference type="GO" id="GO:0032259">
    <property type="term" value="P:methylation"/>
    <property type="evidence" value="ECO:0007669"/>
    <property type="project" value="UniProtKB-KW"/>
</dbReference>
<dbReference type="GO" id="GO:0015666">
    <property type="term" value="F:restriction endodeoxyribonuclease activity"/>
    <property type="evidence" value="ECO:0007669"/>
    <property type="project" value="TreeGrafter"/>
</dbReference>
<dbReference type="Gene3D" id="3.40.1350.10">
    <property type="match status" value="1"/>
</dbReference>
<proteinExistence type="inferred from homology"/>
<protein>
    <submittedName>
        <fullName evidence="6">Restriction endonuclease</fullName>
    </submittedName>
</protein>
<dbReference type="Pfam" id="PF04471">
    <property type="entry name" value="Mrr_cat"/>
    <property type="match status" value="1"/>
</dbReference>
<dbReference type="AlphaFoldDB" id="B4F0V4"/>
<evidence type="ECO:0000313" key="7">
    <source>
        <dbReference type="Proteomes" id="UP000008319"/>
    </source>
</evidence>
<dbReference type="Gene3D" id="3.40.50.150">
    <property type="entry name" value="Vaccinia Virus protein VP39"/>
    <property type="match status" value="2"/>
</dbReference>
<dbReference type="InterPro" id="IPR052906">
    <property type="entry name" value="Type_IV_Methyl-Rstrct_Enzyme"/>
</dbReference>
<dbReference type="InterPro" id="IPR007560">
    <property type="entry name" value="Restrct_endonuc_IV_Mrr"/>
</dbReference>
<name>B4F0V4_PROMH</name>
<dbReference type="PROSITE" id="PS00092">
    <property type="entry name" value="N6_MTASE"/>
    <property type="match status" value="1"/>
</dbReference>
<evidence type="ECO:0000256" key="2">
    <source>
        <dbReference type="ARBA" id="ARBA00022603"/>
    </source>
</evidence>
<dbReference type="SUPFAM" id="SSF52980">
    <property type="entry name" value="Restriction endonuclease-like"/>
    <property type="match status" value="1"/>
</dbReference>
<dbReference type="InterPro" id="IPR011335">
    <property type="entry name" value="Restrct_endonuc-II-like"/>
</dbReference>
<dbReference type="RefSeq" id="WP_012368643.1">
    <property type="nucleotide sequence ID" value="NC_010554.1"/>
</dbReference>
<evidence type="ECO:0000256" key="1">
    <source>
        <dbReference type="ARBA" id="ARBA00006594"/>
    </source>
</evidence>
<feature type="domain" description="DNA methylase N-4/N-6" evidence="4">
    <location>
        <begin position="22"/>
        <end position="96"/>
    </location>
</feature>
<organism evidence="6 7">
    <name type="scientific">Proteus mirabilis (strain HI4320)</name>
    <dbReference type="NCBI Taxonomy" id="529507"/>
    <lineage>
        <taxon>Bacteria</taxon>
        <taxon>Pseudomonadati</taxon>
        <taxon>Pseudomonadota</taxon>
        <taxon>Gammaproteobacteria</taxon>
        <taxon>Enterobacterales</taxon>
        <taxon>Morganellaceae</taxon>
        <taxon>Proteus</taxon>
    </lineage>
</organism>
<evidence type="ECO:0000313" key="6">
    <source>
        <dbReference type="EMBL" id="CAR46177.1"/>
    </source>
</evidence>
<keyword evidence="7" id="KW-1185">Reference proteome</keyword>
<dbReference type="Pfam" id="PF01555">
    <property type="entry name" value="N6_N4_Mtase"/>
    <property type="match status" value="1"/>
</dbReference>
<dbReference type="PATRIC" id="fig|529507.6.peg.3071"/>
<keyword evidence="6" id="KW-0255">Endonuclease</keyword>
<reference evidence="6 7" key="1">
    <citation type="journal article" date="2008" name="J. Bacteriol.">
        <title>Complete genome sequence of uropathogenic Proteus mirabilis, a master of both adherence and motility.</title>
        <authorList>
            <person name="Pearson M.M."/>
            <person name="Sebaihia M."/>
            <person name="Churcher C."/>
            <person name="Quail M.A."/>
            <person name="Seshasayee A.S."/>
            <person name="Luscombe N.M."/>
            <person name="Abdellah Z."/>
            <person name="Arrosmith C."/>
            <person name="Atkin B."/>
            <person name="Chillingworth T."/>
            <person name="Hauser H."/>
            <person name="Jagels K."/>
            <person name="Moule S."/>
            <person name="Mungall K."/>
            <person name="Norbertczak H."/>
            <person name="Rabbinowitsch E."/>
            <person name="Walker D."/>
            <person name="Whithead S."/>
            <person name="Thomson N.R."/>
            <person name="Rather P.N."/>
            <person name="Parkhill J."/>
            <person name="Mobley H.L."/>
        </authorList>
    </citation>
    <scope>NUCLEOTIDE SEQUENCE [LARGE SCALE GENOMIC DNA]</scope>
    <source>
        <strain evidence="6 7">HI4320</strain>
    </source>
</reference>